<evidence type="ECO:0000313" key="3">
    <source>
        <dbReference type="EMBL" id="KAE8712914.1"/>
    </source>
</evidence>
<feature type="region of interest" description="Disordered" evidence="1">
    <location>
        <begin position="993"/>
        <end position="1020"/>
    </location>
</feature>
<dbReference type="EMBL" id="VEPZ02000884">
    <property type="protein sequence ID" value="KAE8712914.1"/>
    <property type="molecule type" value="Genomic_DNA"/>
</dbReference>
<feature type="compositionally biased region" description="Basic and acidic residues" evidence="1">
    <location>
        <begin position="237"/>
        <end position="254"/>
    </location>
</feature>
<feature type="compositionally biased region" description="Basic and acidic residues" evidence="1">
    <location>
        <begin position="377"/>
        <end position="392"/>
    </location>
</feature>
<accession>A0A6A3B6V2</accession>
<feature type="region of interest" description="Disordered" evidence="1">
    <location>
        <begin position="66"/>
        <end position="89"/>
    </location>
</feature>
<feature type="compositionally biased region" description="Basic and acidic residues" evidence="1">
    <location>
        <begin position="350"/>
        <end position="368"/>
    </location>
</feature>
<evidence type="ECO:0000259" key="2">
    <source>
        <dbReference type="Pfam" id="PF14111"/>
    </source>
</evidence>
<feature type="compositionally biased region" description="Basic and acidic residues" evidence="1">
    <location>
        <begin position="12"/>
        <end position="23"/>
    </location>
</feature>
<feature type="region of interest" description="Disordered" evidence="1">
    <location>
        <begin position="485"/>
        <end position="577"/>
    </location>
</feature>
<feature type="compositionally biased region" description="Basic and acidic residues" evidence="1">
    <location>
        <begin position="530"/>
        <end position="543"/>
    </location>
</feature>
<evidence type="ECO:0000256" key="1">
    <source>
        <dbReference type="SAM" id="MobiDB-lite"/>
    </source>
</evidence>
<evidence type="ECO:0000313" key="4">
    <source>
        <dbReference type="Proteomes" id="UP000436088"/>
    </source>
</evidence>
<feature type="region of interest" description="Disordered" evidence="1">
    <location>
        <begin position="1"/>
        <end position="43"/>
    </location>
</feature>
<gene>
    <name evidence="3" type="ORF">F3Y22_tig00110221pilonHSYRG00110</name>
</gene>
<organism evidence="3 4">
    <name type="scientific">Hibiscus syriacus</name>
    <name type="common">Rose of Sharon</name>
    <dbReference type="NCBI Taxonomy" id="106335"/>
    <lineage>
        <taxon>Eukaryota</taxon>
        <taxon>Viridiplantae</taxon>
        <taxon>Streptophyta</taxon>
        <taxon>Embryophyta</taxon>
        <taxon>Tracheophyta</taxon>
        <taxon>Spermatophyta</taxon>
        <taxon>Magnoliopsida</taxon>
        <taxon>eudicotyledons</taxon>
        <taxon>Gunneridae</taxon>
        <taxon>Pentapetalae</taxon>
        <taxon>rosids</taxon>
        <taxon>malvids</taxon>
        <taxon>Malvales</taxon>
        <taxon>Malvaceae</taxon>
        <taxon>Malvoideae</taxon>
        <taxon>Hibiscus</taxon>
    </lineage>
</organism>
<feature type="compositionally biased region" description="Basic and acidic residues" evidence="1">
    <location>
        <begin position="66"/>
        <end position="79"/>
    </location>
</feature>
<proteinExistence type="predicted"/>
<feature type="region of interest" description="Disordered" evidence="1">
    <location>
        <begin position="1037"/>
        <end position="1057"/>
    </location>
</feature>
<dbReference type="PANTHER" id="PTHR31286:SF99">
    <property type="entry name" value="DUF4283 DOMAIN-CONTAINING PROTEIN"/>
    <property type="match status" value="1"/>
</dbReference>
<dbReference type="Proteomes" id="UP000436088">
    <property type="component" value="Unassembled WGS sequence"/>
</dbReference>
<dbReference type="Pfam" id="PF14111">
    <property type="entry name" value="DUF4283"/>
    <property type="match status" value="1"/>
</dbReference>
<keyword evidence="4" id="KW-1185">Reference proteome</keyword>
<dbReference type="InterPro" id="IPR025558">
    <property type="entry name" value="DUF4283"/>
</dbReference>
<feature type="compositionally biased region" description="Polar residues" evidence="1">
    <location>
        <begin position="219"/>
        <end position="232"/>
    </location>
</feature>
<sequence length="1445" mass="163444">MGHKKRGVSARKGKECHGGKQEESPLGSRESSVSKREDVVTSSQGMLEATIAHQGEPVLEVERLKGDAEGMSKQDTFSHEDEESFHEEQEELSLVGRLEQAEDEAKQTQGVVESRLDRLESMEGRFKVETQRVLDELEMVRGRNAQEAETFLEGLRPRVMLGEEQGDAQRLSGAIAVAGTLTELADVKPKSDVSSRPMPRDSGNNGGDREKVQRGDGIESSSSGQVEPTTVRGQGKPSEKNGKAKSGEKKKASKEKLKCYFCDGPHLIRGCPKKHRLTTIMRMMGEGEVARVGGGTSKSAKSRERLGPIDGINAAKQGARRGKAVNDEAVKPRRKPDAIANDRAIKSGARLDEATSSKVAESRGKREATTNCQVDRPGSRHAETASVKAVEHKKGPGTIVNDKAVKPRVQSEQVHSQYAKMEAWSKLRCLRHKGTLKEYVSRFRKLMLKVPNLTEEEGFFTFMFGLKPWAKRALERREVKELSKALTTAEQVEDEECISSNGREDPLNDEPDGESGDDVRSLGTSSSAEDANKPRVRAEQTRERKLKVPKVLQDYPRGAESSKVRDEPRIELSREEDEPRIQGALRLGAIRYVSAKASRSQVQETPPISEEGPNRGKSRLVGWSSYGRDALVGVLAHLITWQQEPKQAHPLWEAESLWEDCCPGLSSAATRASLGSVGENVTARNLGLRHWSWWPGVATFVLALPHDSPTFLGKAYLVAEKTEERLKRLRPHDPSDLDSDILTTGFPFPDEDQRVTKKVRNKENKDDHIEEDQEGMETQKNMGMDEVVVLDGECIVDNNGPYPVIQFADQNDYFLVKLESEQDYIHVLMEGPWTTFGSYLTVQPWSRTFSTMEKHPSQVIVWVRLLGLPYRYYSKSIFHRIAMVIGQVVKLDYSTNSGERGCFDRLAVSVNLNKLLIPCIKINNFCQKIEYEGLQQICFHCGVYRYSKESCGSAEVNTSKGGVSNDPSLVMYKVFDGEEVRFGPWMIAETRRSPDVNHTTPPVVPGAEKSKSNPVYTPRMENREKGKGLTVIGSKEVENSRREEALPHTEKARRTTSEEVIIPDGENCAGSPNFRRYLREHCQNNRLGIVALLETQIRGIIVDKVIRTLGYPNSFRVEAHGFSGACWLYFTVVYASPQVEKQELVWNHLMNLAPGVWSYREEKRKLMERLRGIDKVLLTSYSWRLVELQYKLKYELEEVLQQEESFGYKSRGTNGYAKRAAYPRESSETYHEMCNFSLDSGSHARKSTSRKLQSFIQRMWIRVCGIPLAHSLDSRKSKIWGNILDYLFSTLGLRELRLATLFREFEINLQDGRQKLYPWPGGLLWQKRVDFWGEAWLSNVGPLNTFVANQLDKYALPRRSVASMVDDNGQWKQDALGWKWKIDWCFTVKFAYNMRQEISDDSPHKVWEVISKYRGLQLIKIFLCRGKRQIIFFAIAIRPWVSGLR</sequence>
<comment type="caution">
    <text evidence="3">The sequence shown here is derived from an EMBL/GenBank/DDBJ whole genome shotgun (WGS) entry which is preliminary data.</text>
</comment>
<feature type="compositionally biased region" description="Acidic residues" evidence="1">
    <location>
        <begin position="80"/>
        <end position="89"/>
    </location>
</feature>
<feature type="region of interest" description="Disordered" evidence="1">
    <location>
        <begin position="350"/>
        <end position="392"/>
    </location>
</feature>
<feature type="domain" description="DUF4283" evidence="2">
    <location>
        <begin position="809"/>
        <end position="852"/>
    </location>
</feature>
<feature type="compositionally biased region" description="Basic and acidic residues" evidence="1">
    <location>
        <begin position="560"/>
        <end position="577"/>
    </location>
</feature>
<feature type="compositionally biased region" description="Basic residues" evidence="1">
    <location>
        <begin position="1"/>
        <end position="11"/>
    </location>
</feature>
<feature type="compositionally biased region" description="Acidic residues" evidence="1">
    <location>
        <begin position="507"/>
        <end position="516"/>
    </location>
</feature>
<protein>
    <recommendedName>
        <fullName evidence="2">DUF4283 domain-containing protein</fullName>
    </recommendedName>
</protein>
<reference evidence="3" key="1">
    <citation type="submission" date="2019-09" db="EMBL/GenBank/DDBJ databases">
        <title>Draft genome information of white flower Hibiscus syriacus.</title>
        <authorList>
            <person name="Kim Y.-M."/>
        </authorList>
    </citation>
    <scope>NUCLEOTIDE SEQUENCE [LARGE SCALE GENOMIC DNA]</scope>
    <source>
        <strain evidence="3">YM2019G1</strain>
    </source>
</reference>
<dbReference type="InterPro" id="IPR040256">
    <property type="entry name" value="At4g02000-like"/>
</dbReference>
<name>A0A6A3B6V2_HIBSY</name>
<dbReference type="PANTHER" id="PTHR31286">
    <property type="entry name" value="GLYCINE-RICH CELL WALL STRUCTURAL PROTEIN 1.8-LIKE"/>
    <property type="match status" value="1"/>
</dbReference>
<feature type="compositionally biased region" description="Basic and acidic residues" evidence="1">
    <location>
        <begin position="207"/>
        <end position="217"/>
    </location>
</feature>
<feature type="region of interest" description="Disordered" evidence="1">
    <location>
        <begin position="186"/>
        <end position="254"/>
    </location>
</feature>